<keyword evidence="2" id="KW-0378">Hydrolase</keyword>
<evidence type="ECO:0000256" key="2">
    <source>
        <dbReference type="ARBA" id="ARBA00022801"/>
    </source>
</evidence>
<evidence type="ECO:0000256" key="3">
    <source>
        <dbReference type="SAM" id="SignalP"/>
    </source>
</evidence>
<sequence length="437" mass="49819">MLKNCFVSCCLLLIVFTACSPSKKISRAQQSFLQDAAIKNAHAGVCIYDVSANRYIYNYQGDHYFMPASNTKLFSCYAALKHLNDSIIGLRYYETPDSLYILPAGDPTLLYMDFTNNPVLNFLKANNKPVSVADTYWKEDRWGEGWSWDDYRYYYMAERSPMPVYGNVAHTTFTYDSLTQQVHFSQTPDVAGGVSYNVNPKLKRPEVVRMLNSDSFNIDYPLQNINWTDEIPFITNGIHSTIKIIGNNKWAINNNLPTSYANYKKLYSQPLDSMLKPMMYRSDNFYAEQSLLMVSNELLGYMNDADIIDTLLKTDYKDLPQKPSWVDGSGLSHFNLFTPEDFVMLLVKMKDEFGLERIHNILPKGNTGTLEGLYVNIGDNIFGKTGTIYGVVALSGYLNCKSGRLVIFSVLINNHAGRAQSVRKAIERMLVNVWEKY</sequence>
<evidence type="ECO:0000313" key="4">
    <source>
        <dbReference type="EMBL" id="SFP57828.1"/>
    </source>
</evidence>
<dbReference type="InterPro" id="IPR000667">
    <property type="entry name" value="Peptidase_S13"/>
</dbReference>
<dbReference type="GO" id="GO:0000270">
    <property type="term" value="P:peptidoglycan metabolic process"/>
    <property type="evidence" value="ECO:0007669"/>
    <property type="project" value="TreeGrafter"/>
</dbReference>
<dbReference type="PANTHER" id="PTHR30023">
    <property type="entry name" value="D-ALANYL-D-ALANINE CARBOXYPEPTIDASE"/>
    <property type="match status" value="1"/>
</dbReference>
<dbReference type="InterPro" id="IPR012338">
    <property type="entry name" value="Beta-lactam/transpept-like"/>
</dbReference>
<evidence type="ECO:0000313" key="5">
    <source>
        <dbReference type="Proteomes" id="UP000199031"/>
    </source>
</evidence>
<dbReference type="PROSITE" id="PS51257">
    <property type="entry name" value="PROKAR_LIPOPROTEIN"/>
    <property type="match status" value="1"/>
</dbReference>
<feature type="signal peptide" evidence="3">
    <location>
        <begin position="1"/>
        <end position="20"/>
    </location>
</feature>
<keyword evidence="4" id="KW-0121">Carboxypeptidase</keyword>
<dbReference type="Gene3D" id="3.40.710.10">
    <property type="entry name" value="DD-peptidase/beta-lactamase superfamily"/>
    <property type="match status" value="2"/>
</dbReference>
<dbReference type="Proteomes" id="UP000199031">
    <property type="component" value="Unassembled WGS sequence"/>
</dbReference>
<dbReference type="OrthoDB" id="9802627at2"/>
<keyword evidence="4" id="KW-0645">Protease</keyword>
<dbReference type="PANTHER" id="PTHR30023:SF0">
    <property type="entry name" value="PENICILLIN-SENSITIVE CARBOXYPEPTIDASE A"/>
    <property type="match status" value="1"/>
</dbReference>
<organism evidence="4 5">
    <name type="scientific">Parafilimonas terrae</name>
    <dbReference type="NCBI Taxonomy" id="1465490"/>
    <lineage>
        <taxon>Bacteria</taxon>
        <taxon>Pseudomonadati</taxon>
        <taxon>Bacteroidota</taxon>
        <taxon>Chitinophagia</taxon>
        <taxon>Chitinophagales</taxon>
        <taxon>Chitinophagaceae</taxon>
        <taxon>Parafilimonas</taxon>
    </lineage>
</organism>
<accession>A0A1I5RH12</accession>
<dbReference type="PRINTS" id="PR00922">
    <property type="entry name" value="DADACBPTASE3"/>
</dbReference>
<keyword evidence="3" id="KW-0732">Signal</keyword>
<proteinExistence type="inferred from homology"/>
<gene>
    <name evidence="4" type="ORF">SAMN05444277_101248</name>
</gene>
<reference evidence="4 5" key="1">
    <citation type="submission" date="2016-10" db="EMBL/GenBank/DDBJ databases">
        <authorList>
            <person name="de Groot N.N."/>
        </authorList>
    </citation>
    <scope>NUCLEOTIDE SEQUENCE [LARGE SCALE GENOMIC DNA]</scope>
    <source>
        <strain evidence="4 5">DSM 28286</strain>
    </source>
</reference>
<name>A0A1I5RH12_9BACT</name>
<dbReference type="STRING" id="1465490.SAMN05444277_101248"/>
<evidence type="ECO:0000256" key="1">
    <source>
        <dbReference type="ARBA" id="ARBA00006096"/>
    </source>
</evidence>
<feature type="chain" id="PRO_5011521894" evidence="3">
    <location>
        <begin position="21"/>
        <end position="437"/>
    </location>
</feature>
<keyword evidence="5" id="KW-1185">Reference proteome</keyword>
<dbReference type="GO" id="GO:0004185">
    <property type="term" value="F:serine-type carboxypeptidase activity"/>
    <property type="evidence" value="ECO:0007669"/>
    <property type="project" value="InterPro"/>
</dbReference>
<dbReference type="SUPFAM" id="SSF56601">
    <property type="entry name" value="beta-lactamase/transpeptidase-like"/>
    <property type="match status" value="1"/>
</dbReference>
<dbReference type="GO" id="GO:0006508">
    <property type="term" value="P:proteolysis"/>
    <property type="evidence" value="ECO:0007669"/>
    <property type="project" value="InterPro"/>
</dbReference>
<comment type="similarity">
    <text evidence="1">Belongs to the peptidase S13 family.</text>
</comment>
<dbReference type="Pfam" id="PF02113">
    <property type="entry name" value="Peptidase_S13"/>
    <property type="match status" value="2"/>
</dbReference>
<dbReference type="AlphaFoldDB" id="A0A1I5RH12"/>
<dbReference type="EMBL" id="FOXQ01000001">
    <property type="protein sequence ID" value="SFP57828.1"/>
    <property type="molecule type" value="Genomic_DNA"/>
</dbReference>
<protein>
    <submittedName>
        <fullName evidence="4">D-alanyl-D-alanine carboxypeptidase / D-alanyl-D-alanine-endopeptidase (Penicillin-binding protein 4)</fullName>
    </submittedName>
</protein>